<reference evidence="2" key="1">
    <citation type="submission" date="2020-09" db="EMBL/GenBank/DDBJ databases">
        <authorList>
            <person name="Kikuchi T."/>
        </authorList>
    </citation>
    <scope>NUCLEOTIDE SEQUENCE</scope>
    <source>
        <strain evidence="2">SH1</strain>
    </source>
</reference>
<feature type="compositionally biased region" description="Polar residues" evidence="1">
    <location>
        <begin position="81"/>
        <end position="96"/>
    </location>
</feature>
<organism evidence="2 3">
    <name type="scientific">Bursaphelenchus okinawaensis</name>
    <dbReference type="NCBI Taxonomy" id="465554"/>
    <lineage>
        <taxon>Eukaryota</taxon>
        <taxon>Metazoa</taxon>
        <taxon>Ecdysozoa</taxon>
        <taxon>Nematoda</taxon>
        <taxon>Chromadorea</taxon>
        <taxon>Rhabditida</taxon>
        <taxon>Tylenchina</taxon>
        <taxon>Tylenchomorpha</taxon>
        <taxon>Aphelenchoidea</taxon>
        <taxon>Aphelenchoididae</taxon>
        <taxon>Bursaphelenchus</taxon>
    </lineage>
</organism>
<evidence type="ECO:0000256" key="1">
    <source>
        <dbReference type="SAM" id="MobiDB-lite"/>
    </source>
</evidence>
<sequence>MFTNKPRLQLRVVKAFRSTLDEFDERRSTTSSQSFQSMRGLTGHLQRLSNGPTHLQDGLVGFNRRTSNIYIHTGGHKSVSKENSTGQQPPNGSTPKADSGYGENGRYGACPITQPPMSPTTATQNMVAYMPADKVEKIPLVQQWSPSSGARSSVSRHMGKSMSLDTPVSIAHV</sequence>
<comment type="caution">
    <text evidence="2">The sequence shown here is derived from an EMBL/GenBank/DDBJ whole genome shotgun (WGS) entry which is preliminary data.</text>
</comment>
<dbReference type="OrthoDB" id="5850339at2759"/>
<feature type="region of interest" description="Disordered" evidence="1">
    <location>
        <begin position="143"/>
        <end position="173"/>
    </location>
</feature>
<name>A0A811KYM9_9BILA</name>
<proteinExistence type="predicted"/>
<dbReference type="EMBL" id="CAJFCW020000004">
    <property type="protein sequence ID" value="CAG9113994.1"/>
    <property type="molecule type" value="Genomic_DNA"/>
</dbReference>
<evidence type="ECO:0000313" key="3">
    <source>
        <dbReference type="Proteomes" id="UP000614601"/>
    </source>
</evidence>
<gene>
    <name evidence="2" type="ORF">BOKJ2_LOCUS9046</name>
</gene>
<dbReference type="AlphaFoldDB" id="A0A811KYM9"/>
<dbReference type="EMBL" id="CAJFDH010000004">
    <property type="protein sequence ID" value="CAD5220642.1"/>
    <property type="molecule type" value="Genomic_DNA"/>
</dbReference>
<feature type="region of interest" description="Disordered" evidence="1">
    <location>
        <begin position="73"/>
        <end position="105"/>
    </location>
</feature>
<dbReference type="Proteomes" id="UP000614601">
    <property type="component" value="Unassembled WGS sequence"/>
</dbReference>
<evidence type="ECO:0000313" key="2">
    <source>
        <dbReference type="EMBL" id="CAD5220642.1"/>
    </source>
</evidence>
<accession>A0A811KYM9</accession>
<protein>
    <submittedName>
        <fullName evidence="2">Uncharacterized protein</fullName>
    </submittedName>
</protein>
<dbReference type="Proteomes" id="UP000783686">
    <property type="component" value="Unassembled WGS sequence"/>
</dbReference>
<keyword evidence="3" id="KW-1185">Reference proteome</keyword>
<feature type="compositionally biased region" description="Low complexity" evidence="1">
    <location>
        <begin position="145"/>
        <end position="155"/>
    </location>
</feature>